<dbReference type="GO" id="GO:0016020">
    <property type="term" value="C:membrane"/>
    <property type="evidence" value="ECO:0007669"/>
    <property type="project" value="GOC"/>
</dbReference>
<dbReference type="GO" id="GO:0004348">
    <property type="term" value="F:glucosylceramidase activity"/>
    <property type="evidence" value="ECO:0007669"/>
    <property type="project" value="InterPro"/>
</dbReference>
<reference evidence="7" key="1">
    <citation type="submission" date="2020-10" db="EMBL/GenBank/DDBJ databases">
        <authorList>
            <person name="Gilroy R."/>
        </authorList>
    </citation>
    <scope>NUCLEOTIDE SEQUENCE</scope>
    <source>
        <strain evidence="7">B1-15692</strain>
    </source>
</reference>
<dbReference type="InterPro" id="IPR001139">
    <property type="entry name" value="Glyco_hydro_30"/>
</dbReference>
<name>A0A9D9I8F2_9BACT</name>
<comment type="caution">
    <text evidence="7">The sequence shown here is derived from an EMBL/GenBank/DDBJ whole genome shotgun (WGS) entry which is preliminary data.</text>
</comment>
<evidence type="ECO:0000256" key="1">
    <source>
        <dbReference type="ARBA" id="ARBA00005382"/>
    </source>
</evidence>
<dbReference type="GO" id="GO:0006680">
    <property type="term" value="P:glucosylceramide catabolic process"/>
    <property type="evidence" value="ECO:0007669"/>
    <property type="project" value="TreeGrafter"/>
</dbReference>
<dbReference type="Gene3D" id="3.20.20.80">
    <property type="entry name" value="Glycosidases"/>
    <property type="match status" value="1"/>
</dbReference>
<evidence type="ECO:0000256" key="2">
    <source>
        <dbReference type="ARBA" id="ARBA00022729"/>
    </source>
</evidence>
<evidence type="ECO:0000256" key="3">
    <source>
        <dbReference type="ARBA" id="ARBA00022801"/>
    </source>
</evidence>
<dbReference type="PROSITE" id="PS51257">
    <property type="entry name" value="PROKAR_LIPOPROTEIN"/>
    <property type="match status" value="1"/>
</dbReference>
<keyword evidence="2" id="KW-0732">Signal</keyword>
<dbReference type="PANTHER" id="PTHR11069:SF23">
    <property type="entry name" value="LYSOSOMAL ACID GLUCOSYLCERAMIDASE"/>
    <property type="match status" value="1"/>
</dbReference>
<comment type="similarity">
    <text evidence="1 4">Belongs to the glycosyl hydrolase 30 family.</text>
</comment>
<dbReference type="PRINTS" id="PR00843">
    <property type="entry name" value="GLHYDRLASE30"/>
</dbReference>
<reference evidence="7" key="2">
    <citation type="journal article" date="2021" name="PeerJ">
        <title>Extensive microbial diversity within the chicken gut microbiome revealed by metagenomics and culture.</title>
        <authorList>
            <person name="Gilroy R."/>
            <person name="Ravi A."/>
            <person name="Getino M."/>
            <person name="Pursley I."/>
            <person name="Horton D.L."/>
            <person name="Alikhan N.F."/>
            <person name="Baker D."/>
            <person name="Gharbi K."/>
            <person name="Hall N."/>
            <person name="Watson M."/>
            <person name="Adriaenssens E.M."/>
            <person name="Foster-Nyarko E."/>
            <person name="Jarju S."/>
            <person name="Secka A."/>
            <person name="Antonio M."/>
            <person name="Oren A."/>
            <person name="Chaudhuri R.R."/>
            <person name="La Ragione R."/>
            <person name="Hildebrand F."/>
            <person name="Pallen M.J."/>
        </authorList>
    </citation>
    <scope>NUCLEOTIDE SEQUENCE</scope>
    <source>
        <strain evidence="7">B1-15692</strain>
    </source>
</reference>
<accession>A0A9D9I8F2</accession>
<dbReference type="EMBL" id="JADIMH010000019">
    <property type="protein sequence ID" value="MBO8466871.1"/>
    <property type="molecule type" value="Genomic_DNA"/>
</dbReference>
<keyword evidence="3 4" id="KW-0378">Hydrolase</keyword>
<dbReference type="Proteomes" id="UP000823660">
    <property type="component" value="Unassembled WGS sequence"/>
</dbReference>
<dbReference type="SUPFAM" id="SSF51445">
    <property type="entry name" value="(Trans)glycosidases"/>
    <property type="match status" value="1"/>
</dbReference>
<protein>
    <submittedName>
        <fullName evidence="7">Glucosylceramidase</fullName>
    </submittedName>
</protein>
<dbReference type="InterPro" id="IPR013780">
    <property type="entry name" value="Glyco_hydro_b"/>
</dbReference>
<evidence type="ECO:0000256" key="4">
    <source>
        <dbReference type="RuleBase" id="RU361188"/>
    </source>
</evidence>
<dbReference type="InterPro" id="IPR033452">
    <property type="entry name" value="GH30_C"/>
</dbReference>
<organism evidence="7 8">
    <name type="scientific">Candidatus Cryptobacteroides faecipullorum</name>
    <dbReference type="NCBI Taxonomy" id="2840764"/>
    <lineage>
        <taxon>Bacteria</taxon>
        <taxon>Pseudomonadati</taxon>
        <taxon>Bacteroidota</taxon>
        <taxon>Bacteroidia</taxon>
        <taxon>Bacteroidales</taxon>
        <taxon>Candidatus Cryptobacteroides</taxon>
    </lineage>
</organism>
<dbReference type="InterPro" id="IPR017853">
    <property type="entry name" value="GH"/>
</dbReference>
<dbReference type="PANTHER" id="PTHR11069">
    <property type="entry name" value="GLUCOSYLCERAMIDASE"/>
    <property type="match status" value="1"/>
</dbReference>
<proteinExistence type="inferred from homology"/>
<gene>
    <name evidence="7" type="ORF">IAB99_03815</name>
</gene>
<dbReference type="InterPro" id="IPR033453">
    <property type="entry name" value="Glyco_hydro_30_TIM-barrel"/>
</dbReference>
<evidence type="ECO:0000313" key="7">
    <source>
        <dbReference type="EMBL" id="MBO8466871.1"/>
    </source>
</evidence>
<evidence type="ECO:0000313" key="8">
    <source>
        <dbReference type="Proteomes" id="UP000823660"/>
    </source>
</evidence>
<dbReference type="Pfam" id="PF02055">
    <property type="entry name" value="Glyco_hydro_30"/>
    <property type="match status" value="1"/>
</dbReference>
<feature type="domain" description="Glycosyl hydrolase family 30 beta sandwich" evidence="6">
    <location>
        <begin position="431"/>
        <end position="493"/>
    </location>
</feature>
<dbReference type="Pfam" id="PF17189">
    <property type="entry name" value="Glyco_hydro_30C"/>
    <property type="match status" value="1"/>
</dbReference>
<evidence type="ECO:0000259" key="6">
    <source>
        <dbReference type="Pfam" id="PF17189"/>
    </source>
</evidence>
<sequence length="497" mass="54760">MKQRFIITLAALVPVIAACNSPENGGGGQETTGTPEEVAGDVLTWTTTADAGHLFEAAGYDFDKAGSMSPYVVNIDKSEKYQTVDGFGAAITGATCYNLMHMAQEDRTAFLKHIFDKSSGLGSSLIRISIGASDFPASGAEFTWCDTEGPEDDPLQYFSPHKDDVEYLIPVLKEIYAINPDVKIIGSPWSAPLWMKESASWTSASLKEDCYGIYARYFVKWIQYMEGQGFDIYAVTPQNEPLNHGNSMSMFMGWNQERDFIKEGLGPEFEAAGIDTKILVFDHNFNYDNNAGQQGYPLLIYADAAASRYIAGSAWHNYGGSVSELDQIVYEYPDKEIYFTEASIGEWNYNFADCLVNDFSTIFIGTLSRMGKGVTLWNLMLDDKKGPYSPAPGSCKTCYGAVDISSADYRTLTYRTHYYQIAHASRVIRPGAVRIGTSGFKADDIEYLAFANPDGTIGVIMVSKAAEDQSFVFSTGGDYTVRCNVPARSLVSVLWHD</sequence>
<keyword evidence="4" id="KW-0326">Glycosidase</keyword>
<evidence type="ECO:0000259" key="5">
    <source>
        <dbReference type="Pfam" id="PF02055"/>
    </source>
</evidence>
<feature type="domain" description="Glycosyl hydrolase family 30 TIM-barrel" evidence="5">
    <location>
        <begin position="84"/>
        <end position="426"/>
    </location>
</feature>
<dbReference type="AlphaFoldDB" id="A0A9D9I8F2"/>
<dbReference type="Gene3D" id="2.60.40.1180">
    <property type="entry name" value="Golgi alpha-mannosidase II"/>
    <property type="match status" value="1"/>
</dbReference>